<dbReference type="PANTHER" id="PTHR31370">
    <property type="entry name" value="F-BOX PROTEIN FAMILY-LIKE"/>
    <property type="match status" value="1"/>
</dbReference>
<dbReference type="Pfam" id="PF00646">
    <property type="entry name" value="F-box"/>
    <property type="match status" value="1"/>
</dbReference>
<name>A0ABD1WUB7_9LAMI</name>
<dbReference type="InterPro" id="IPR040275">
    <property type="entry name" value="At5g39450-like"/>
</dbReference>
<sequence length="788" mass="87249">MEVPPTIPTGPEVPDMSRNQVPLVQSPHETEPAAEGHGGGETTPRQTANYPALRFGRGATYLFSVFWWIWVCGDTGFDETTVVVLGLMLEEILFGNSSTDMFPDIFGSSFLLALPDDIFTIVTRSLSPKDVCNLGLCSRGLNTLVASDKVWLAQCDKLGFVPYRDLIEWRKGVCSYKALCSFVLNVQSLLGIWVHQNPELGNVVYVMPGFLSVVGCRIIPQEVGPLGLEDGPILWAPVFEILCNYEGSTAFFLHGRDRGNDYVYPGLLKSVNRTCNVLLLEAEPWNQRNGSKLVHSKSFGHQVDKEQLKKISRSESGIFKSQAIVGQTGKVATVPFSRLGFGDRRRLLDVVTSQVRVKVPDTTNVLLFPHLRTDEVGLQRDIVVLYERRLLLLQMYRCGGGLRDPNAGSKMPLEPTQLGSIEIRKSLDCISNFHSSNMGDEIRAHFTKKKTLSGLLKNGFKQILGKSSPTNSNHEFKKKTFSNCESKDALVDEFLQSGDTMGLSLRATTMKLSSYRAWPNMHDSRFALYKLPIQSPRAGQEHAGLWGGTFGWPPGTPSEDKPGKALFLVLISYEESEGQQLLIATKILEGTSYVLHPNGSAMFIANIGQPSADTFPWDTDEDSNPIYVKQSFIGEGIANGYGFRYPGSKPGSLFVIQDGLLAFIWKDSGAVLTLQRLNLPELLKKGERMPALSPVSNFAYLTKTYSNVFSGFSNSSNSMSSPSKFGSCLTQMKNSNYKKPEPRDDKMLNFVKAELPIHFTGLGLVQEYFMGANNSFPYMTASLSDFKL</sequence>
<dbReference type="EMBL" id="JBFOLJ010000002">
    <property type="protein sequence ID" value="KAL2553302.1"/>
    <property type="molecule type" value="Genomic_DNA"/>
</dbReference>
<dbReference type="PANTHER" id="PTHR31370:SF2">
    <property type="entry name" value="OS08G0105100 PROTEIN"/>
    <property type="match status" value="1"/>
</dbReference>
<dbReference type="InterPro" id="IPR001810">
    <property type="entry name" value="F-box_dom"/>
</dbReference>
<organism evidence="3 4">
    <name type="scientific">Forsythia ovata</name>
    <dbReference type="NCBI Taxonomy" id="205694"/>
    <lineage>
        <taxon>Eukaryota</taxon>
        <taxon>Viridiplantae</taxon>
        <taxon>Streptophyta</taxon>
        <taxon>Embryophyta</taxon>
        <taxon>Tracheophyta</taxon>
        <taxon>Spermatophyta</taxon>
        <taxon>Magnoliopsida</taxon>
        <taxon>eudicotyledons</taxon>
        <taxon>Gunneridae</taxon>
        <taxon>Pentapetalae</taxon>
        <taxon>asterids</taxon>
        <taxon>lamiids</taxon>
        <taxon>Lamiales</taxon>
        <taxon>Oleaceae</taxon>
        <taxon>Forsythieae</taxon>
        <taxon>Forsythia</taxon>
    </lineage>
</organism>
<accession>A0ABD1WUB7</accession>
<proteinExistence type="predicted"/>
<protein>
    <submittedName>
        <fullName evidence="3">F-box protein</fullName>
    </submittedName>
</protein>
<evidence type="ECO:0000313" key="4">
    <source>
        <dbReference type="Proteomes" id="UP001604277"/>
    </source>
</evidence>
<comment type="caution">
    <text evidence="3">The sequence shown here is derived from an EMBL/GenBank/DDBJ whole genome shotgun (WGS) entry which is preliminary data.</text>
</comment>
<reference evidence="4" key="1">
    <citation type="submission" date="2024-07" db="EMBL/GenBank/DDBJ databases">
        <title>Two chromosome-level genome assemblies of Korean endemic species Abeliophyllum distichum and Forsythia ovata (Oleaceae).</title>
        <authorList>
            <person name="Jang H."/>
        </authorList>
    </citation>
    <scope>NUCLEOTIDE SEQUENCE [LARGE SCALE GENOMIC DNA]</scope>
</reference>
<dbReference type="Proteomes" id="UP001604277">
    <property type="component" value="Unassembled WGS sequence"/>
</dbReference>
<gene>
    <name evidence="3" type="ORF">Fot_06921</name>
</gene>
<evidence type="ECO:0000256" key="1">
    <source>
        <dbReference type="SAM" id="MobiDB-lite"/>
    </source>
</evidence>
<dbReference type="Gene3D" id="1.20.1280.50">
    <property type="match status" value="1"/>
</dbReference>
<keyword evidence="4" id="KW-1185">Reference proteome</keyword>
<dbReference type="PROSITE" id="PS50181">
    <property type="entry name" value="FBOX"/>
    <property type="match status" value="1"/>
</dbReference>
<feature type="domain" description="F-box" evidence="2">
    <location>
        <begin position="108"/>
        <end position="154"/>
    </location>
</feature>
<dbReference type="SUPFAM" id="SSF81383">
    <property type="entry name" value="F-box domain"/>
    <property type="match status" value="1"/>
</dbReference>
<evidence type="ECO:0000259" key="2">
    <source>
        <dbReference type="PROSITE" id="PS50181"/>
    </source>
</evidence>
<dbReference type="AlphaFoldDB" id="A0ABD1WUB7"/>
<feature type="region of interest" description="Disordered" evidence="1">
    <location>
        <begin position="25"/>
        <end position="46"/>
    </location>
</feature>
<evidence type="ECO:0000313" key="3">
    <source>
        <dbReference type="EMBL" id="KAL2553302.1"/>
    </source>
</evidence>
<dbReference type="SMART" id="SM00256">
    <property type="entry name" value="FBOX"/>
    <property type="match status" value="1"/>
</dbReference>
<dbReference type="InterPro" id="IPR036047">
    <property type="entry name" value="F-box-like_dom_sf"/>
</dbReference>